<organism evidence="1 2">
    <name type="scientific">Bradyrhizobium septentrionale</name>
    <dbReference type="NCBI Taxonomy" id="1404411"/>
    <lineage>
        <taxon>Bacteria</taxon>
        <taxon>Pseudomonadati</taxon>
        <taxon>Pseudomonadota</taxon>
        <taxon>Alphaproteobacteria</taxon>
        <taxon>Hyphomicrobiales</taxon>
        <taxon>Nitrobacteraceae</taxon>
        <taxon>Bradyrhizobium</taxon>
    </lineage>
</organism>
<protein>
    <submittedName>
        <fullName evidence="1">HdeA/HdeB family chaperone</fullName>
    </submittedName>
</protein>
<dbReference type="InterPro" id="IPR010486">
    <property type="entry name" value="HNS-dep_expression_A/B"/>
</dbReference>
<reference evidence="1" key="1">
    <citation type="journal article" date="2021" name="Int. J. Syst. Evol. Microbiol.">
        <title>Bradyrhizobium septentrionale sp. nov. (sv. septentrionale) and Bradyrhizobium quebecense sp. nov. (sv. septentrionale) associated with legumes native to Canada possess rearranged symbiosis genes and numerous insertion sequences.</title>
        <authorList>
            <person name="Bromfield E.S.P."/>
            <person name="Cloutier S."/>
        </authorList>
    </citation>
    <scope>NUCLEOTIDE SEQUENCE</scope>
    <source>
        <strain evidence="1">5S5</strain>
    </source>
</reference>
<dbReference type="Proteomes" id="UP001432046">
    <property type="component" value="Chromosome"/>
</dbReference>
<dbReference type="RefSeq" id="WP_245284969.1">
    <property type="nucleotide sequence ID" value="NZ_CP147708.1"/>
</dbReference>
<gene>
    <name evidence="1" type="ORF">WDK88_32940</name>
</gene>
<proteinExistence type="predicted"/>
<dbReference type="Pfam" id="PF06411">
    <property type="entry name" value="HdeA"/>
    <property type="match status" value="1"/>
</dbReference>
<dbReference type="EMBL" id="CP147711">
    <property type="protein sequence ID" value="WXC78180.1"/>
    <property type="molecule type" value="Genomic_DNA"/>
</dbReference>
<evidence type="ECO:0000313" key="1">
    <source>
        <dbReference type="EMBL" id="WXC78180.1"/>
    </source>
</evidence>
<accession>A0ABZ2NTD3</accession>
<reference evidence="1" key="2">
    <citation type="submission" date="2024-03" db="EMBL/GenBank/DDBJ databases">
        <authorList>
            <person name="Bromfield E.S.P."/>
            <person name="Cloutier S."/>
        </authorList>
    </citation>
    <scope>NUCLEOTIDE SEQUENCE</scope>
    <source>
        <strain evidence="1">5S5</strain>
    </source>
</reference>
<sequence length="147" mass="16272">MLATGSFCSAAQKKELDLDQTRRRVSQIDLNQYWQPILLPECASSVTELIMRKSVLYLILAGATWPCAAHAQVKIDMARVTCADYLALSAEDSAVFSAWMSGWFNQKTGYVFVDLNAYARNVANVKSWCALNPTQTVMAGLQRATAQ</sequence>
<name>A0ABZ2NTD3_9BRAD</name>
<evidence type="ECO:0000313" key="2">
    <source>
        <dbReference type="Proteomes" id="UP001432046"/>
    </source>
</evidence>
<keyword evidence="2" id="KW-1185">Reference proteome</keyword>